<dbReference type="GO" id="GO:2000001">
    <property type="term" value="P:regulation of DNA damage checkpoint"/>
    <property type="evidence" value="ECO:0007669"/>
    <property type="project" value="TreeGrafter"/>
</dbReference>
<evidence type="ECO:0000256" key="2">
    <source>
        <dbReference type="ARBA" id="ARBA00005434"/>
    </source>
</evidence>
<name>A0A0N1H3V4_9EURO</name>
<dbReference type="InterPro" id="IPR050853">
    <property type="entry name" value="WD_repeat_DNA-damage-binding"/>
</dbReference>
<organism evidence="11 12">
    <name type="scientific">Cyphellophora attinorum</name>
    <dbReference type="NCBI Taxonomy" id="1664694"/>
    <lineage>
        <taxon>Eukaryota</taxon>
        <taxon>Fungi</taxon>
        <taxon>Dikarya</taxon>
        <taxon>Ascomycota</taxon>
        <taxon>Pezizomycotina</taxon>
        <taxon>Eurotiomycetes</taxon>
        <taxon>Chaetothyriomycetidae</taxon>
        <taxon>Chaetothyriales</taxon>
        <taxon>Cyphellophoraceae</taxon>
        <taxon>Cyphellophora</taxon>
    </lineage>
</organism>
<evidence type="ECO:0000256" key="4">
    <source>
        <dbReference type="ARBA" id="ARBA00022574"/>
    </source>
</evidence>
<dbReference type="PROSITE" id="PS50082">
    <property type="entry name" value="WD_REPEATS_2"/>
    <property type="match status" value="1"/>
</dbReference>
<gene>
    <name evidence="11" type="ORF">AB675_4769</name>
</gene>
<evidence type="ECO:0000256" key="6">
    <source>
        <dbReference type="ARBA" id="ARBA00022763"/>
    </source>
</evidence>
<comment type="function">
    <text evidence="1 9">DNA-binding protein that binds to both single- and double-stranded DNA. Binds preferentially to UV-damaged DNA. May be involved in DNA-metabolic processes.</text>
</comment>
<feature type="compositionally biased region" description="Basic residues" evidence="10">
    <location>
        <begin position="52"/>
        <end position="67"/>
    </location>
</feature>
<comment type="similarity">
    <text evidence="2 9">Belongs to the WD repeat DDB2/WDR76 family.</text>
</comment>
<keyword evidence="12" id="KW-1185">Reference proteome</keyword>
<dbReference type="PROSITE" id="PS00678">
    <property type="entry name" value="WD_REPEATS_1"/>
    <property type="match status" value="1"/>
</dbReference>
<sequence>MARGSAAAEEASDFEKQRLANIAERDALLRKLTSEAQAQGQFLPPAALNGTQKKRPAKPKGPPAKRIKKEDIQPRRVSSRLKGIEADSEVARQKEEKEYEERKVEEQKRRERKVDDVWFDGSLLIGTDTLLEGVAKPGERTFDSDDVKETTDKDVKALREKMSGLKLWGEWDPGRIKLVPERIYSMSFNPTADKPVVFAGDKLGNLGIIDASQSNGDVKKEDDEDEDDDDPDPVISQIKPHTRTISAMHTHPSKPGTLFTASYDSSIRGLDLQKGVAVEIYGPEAKDEDDPISGIDMAIADPNVVYFTTLNGGFGQYDTRTKANDATTYQLSEKKIGGFSLHPLAPHYLATASLDRTMKLWDLRKITKKLPTLVGEHESRLSVSHAAFNSAGQVATSSYDDTLKIYSFGLGQHTKKGTDALESMKTWKAGHQLDEDVMKPEVVVRHNNQTGRWVTILRPQWQRRPQDGHQKFVIGNMNRFVDVYAADGTQLAQLGDDLGENRISAVPAVSVLHETQDWVAAGTASGKLCLWM</sequence>
<feature type="region of interest" description="Disordered" evidence="10">
    <location>
        <begin position="39"/>
        <end position="111"/>
    </location>
</feature>
<evidence type="ECO:0000256" key="5">
    <source>
        <dbReference type="ARBA" id="ARBA00022737"/>
    </source>
</evidence>
<evidence type="ECO:0000256" key="10">
    <source>
        <dbReference type="SAM" id="MobiDB-lite"/>
    </source>
</evidence>
<dbReference type="PANTHER" id="PTHR14773:SF0">
    <property type="entry name" value="WD REPEAT-CONTAINING PROTEIN 76"/>
    <property type="match status" value="1"/>
</dbReference>
<keyword evidence="7 9" id="KW-0238">DNA-binding</keyword>
<dbReference type="Gene3D" id="2.130.10.10">
    <property type="entry name" value="YVTN repeat-like/Quinoprotein amine dehydrogenase"/>
    <property type="match status" value="1"/>
</dbReference>
<dbReference type="GO" id="GO:0006974">
    <property type="term" value="P:DNA damage response"/>
    <property type="evidence" value="ECO:0007669"/>
    <property type="project" value="UniProtKB-KW"/>
</dbReference>
<accession>A0A0N1H3V4</accession>
<evidence type="ECO:0000313" key="12">
    <source>
        <dbReference type="Proteomes" id="UP000038010"/>
    </source>
</evidence>
<keyword evidence="6 9" id="KW-0227">DNA damage</keyword>
<evidence type="ECO:0000256" key="3">
    <source>
        <dbReference type="ARBA" id="ARBA00021132"/>
    </source>
</evidence>
<dbReference type="InterPro" id="IPR001680">
    <property type="entry name" value="WD40_rpt"/>
</dbReference>
<dbReference type="InterPro" id="IPR019775">
    <property type="entry name" value="WD40_repeat_CS"/>
</dbReference>
<protein>
    <recommendedName>
        <fullName evidence="3 9">DNA damage-binding protein CMR1</fullName>
    </recommendedName>
</protein>
<feature type="repeat" description="WD" evidence="8">
    <location>
        <begin position="348"/>
        <end position="364"/>
    </location>
</feature>
<dbReference type="GO" id="GO:0003677">
    <property type="term" value="F:DNA binding"/>
    <property type="evidence" value="ECO:0007669"/>
    <property type="project" value="UniProtKB-UniRule"/>
</dbReference>
<feature type="region of interest" description="Disordered" evidence="10">
    <location>
        <begin position="209"/>
        <end position="237"/>
    </location>
</feature>
<dbReference type="SMART" id="SM00320">
    <property type="entry name" value="WD40"/>
    <property type="match status" value="4"/>
</dbReference>
<evidence type="ECO:0000313" key="11">
    <source>
        <dbReference type="EMBL" id="KPI35663.1"/>
    </source>
</evidence>
<evidence type="ECO:0000256" key="7">
    <source>
        <dbReference type="ARBA" id="ARBA00023125"/>
    </source>
</evidence>
<dbReference type="RefSeq" id="XP_017995626.1">
    <property type="nucleotide sequence ID" value="XM_018144930.1"/>
</dbReference>
<keyword evidence="4 8" id="KW-0853">WD repeat</keyword>
<proteinExistence type="inferred from homology"/>
<dbReference type="InterPro" id="IPR015943">
    <property type="entry name" value="WD40/YVTN_repeat-like_dom_sf"/>
</dbReference>
<dbReference type="STRING" id="1664694.A0A0N1H3V4"/>
<dbReference type="SUPFAM" id="SSF50978">
    <property type="entry name" value="WD40 repeat-like"/>
    <property type="match status" value="1"/>
</dbReference>
<comment type="caution">
    <text evidence="11">The sequence shown here is derived from an EMBL/GenBank/DDBJ whole genome shotgun (WGS) entry which is preliminary data.</text>
</comment>
<feature type="compositionally biased region" description="Basic and acidic residues" evidence="10">
    <location>
        <begin position="82"/>
        <end position="111"/>
    </location>
</feature>
<dbReference type="GO" id="GO:0005634">
    <property type="term" value="C:nucleus"/>
    <property type="evidence" value="ECO:0007669"/>
    <property type="project" value="TreeGrafter"/>
</dbReference>
<evidence type="ECO:0000256" key="1">
    <source>
        <dbReference type="ARBA" id="ARBA00002653"/>
    </source>
</evidence>
<dbReference type="VEuPathDB" id="FungiDB:AB675_4769"/>
<dbReference type="EMBL" id="LFJN01000038">
    <property type="protein sequence ID" value="KPI35663.1"/>
    <property type="molecule type" value="Genomic_DNA"/>
</dbReference>
<dbReference type="Proteomes" id="UP000038010">
    <property type="component" value="Unassembled WGS sequence"/>
</dbReference>
<reference evidence="11 12" key="1">
    <citation type="submission" date="2015-06" db="EMBL/GenBank/DDBJ databases">
        <title>Draft genome of the ant-associated black yeast Phialophora attae CBS 131958.</title>
        <authorList>
            <person name="Moreno L.F."/>
            <person name="Stielow B.J."/>
            <person name="de Hoog S."/>
            <person name="Vicente V.A."/>
            <person name="Weiss V.A."/>
            <person name="de Vries M."/>
            <person name="Cruz L.M."/>
            <person name="Souza E.M."/>
        </authorList>
    </citation>
    <scope>NUCLEOTIDE SEQUENCE [LARGE SCALE GENOMIC DNA]</scope>
    <source>
        <strain evidence="11 12">CBS 131958</strain>
    </source>
</reference>
<dbReference type="AlphaFoldDB" id="A0A0N1H3V4"/>
<dbReference type="Pfam" id="PF00400">
    <property type="entry name" value="WD40"/>
    <property type="match status" value="2"/>
</dbReference>
<dbReference type="InterPro" id="IPR036322">
    <property type="entry name" value="WD40_repeat_dom_sf"/>
</dbReference>
<dbReference type="OrthoDB" id="9890280at2759"/>
<evidence type="ECO:0000256" key="8">
    <source>
        <dbReference type="PROSITE-ProRule" id="PRU00221"/>
    </source>
</evidence>
<keyword evidence="5" id="KW-0677">Repeat</keyword>
<evidence type="ECO:0000256" key="9">
    <source>
        <dbReference type="RuleBase" id="RU365004"/>
    </source>
</evidence>
<dbReference type="GeneID" id="28736809"/>
<dbReference type="PANTHER" id="PTHR14773">
    <property type="entry name" value="WD REPEAT-CONTAINING PROTEIN 76"/>
    <property type="match status" value="1"/>
</dbReference>
<feature type="compositionally biased region" description="Acidic residues" evidence="10">
    <location>
        <begin position="222"/>
        <end position="232"/>
    </location>
</feature>
<dbReference type="FunFam" id="2.130.10.10:FF:000562">
    <property type="entry name" value="DNA damage-binding protein CMR1"/>
    <property type="match status" value="1"/>
</dbReference>